<dbReference type="InterPro" id="IPR027080">
    <property type="entry name" value="Unc-13"/>
</dbReference>
<dbReference type="GO" id="GO:0099525">
    <property type="term" value="P:presynaptic dense core vesicle exocytosis"/>
    <property type="evidence" value="ECO:0007669"/>
    <property type="project" value="TreeGrafter"/>
</dbReference>
<accession>A0A3P7M6T9</accession>
<dbReference type="GO" id="GO:0031594">
    <property type="term" value="C:neuromuscular junction"/>
    <property type="evidence" value="ECO:0007669"/>
    <property type="project" value="TreeGrafter"/>
</dbReference>
<evidence type="ECO:0000313" key="3">
    <source>
        <dbReference type="Proteomes" id="UP000281553"/>
    </source>
</evidence>
<dbReference type="GO" id="GO:0019992">
    <property type="term" value="F:diacylglycerol binding"/>
    <property type="evidence" value="ECO:0007669"/>
    <property type="project" value="InterPro"/>
</dbReference>
<dbReference type="OrthoDB" id="5831756at2759"/>
<gene>
    <name evidence="2" type="ORF">DILT_LOCUS9662</name>
</gene>
<dbReference type="Gene3D" id="1.20.58.1100">
    <property type="match status" value="1"/>
</dbReference>
<dbReference type="GO" id="GO:0061789">
    <property type="term" value="P:dense core granule priming"/>
    <property type="evidence" value="ECO:0007669"/>
    <property type="project" value="TreeGrafter"/>
</dbReference>
<sequence length="153" mass="16570">MMLSSVNLKRQTGEIPVLWPRVQTVNGLAPVGAASAKLLGGAQTLLSHVSQQVSAAKLLQDFASDMNKGLTPYQCEVLSRCLVTIQIYFHAGGRGLRRAFLERSKNGTPDDASGFLNVQVEVFKHPGTGEYKVIVKGRLLKVSLAFPTEAYVV</sequence>
<protein>
    <recommendedName>
        <fullName evidence="1">MUN domain-containing protein</fullName>
    </recommendedName>
</protein>
<dbReference type="Proteomes" id="UP000281553">
    <property type="component" value="Unassembled WGS sequence"/>
</dbReference>
<name>A0A3P7M6T9_DIBLA</name>
<dbReference type="GO" id="GO:0035249">
    <property type="term" value="P:synaptic transmission, glutamatergic"/>
    <property type="evidence" value="ECO:0007669"/>
    <property type="project" value="TreeGrafter"/>
</dbReference>
<dbReference type="AlphaFoldDB" id="A0A3P7M6T9"/>
<dbReference type="GO" id="GO:0042734">
    <property type="term" value="C:presynaptic membrane"/>
    <property type="evidence" value="ECO:0007669"/>
    <property type="project" value="TreeGrafter"/>
</dbReference>
<dbReference type="PANTHER" id="PTHR10480:SF12">
    <property type="entry name" value="UNC-13, ISOFORM E"/>
    <property type="match status" value="1"/>
</dbReference>
<feature type="domain" description="MUN" evidence="1">
    <location>
        <begin position="54"/>
        <end position="106"/>
    </location>
</feature>
<evidence type="ECO:0000313" key="2">
    <source>
        <dbReference type="EMBL" id="VDN13831.1"/>
    </source>
</evidence>
<dbReference type="GO" id="GO:0043195">
    <property type="term" value="C:terminal bouton"/>
    <property type="evidence" value="ECO:0007669"/>
    <property type="project" value="TreeGrafter"/>
</dbReference>
<organism evidence="2 3">
    <name type="scientific">Dibothriocephalus latus</name>
    <name type="common">Fish tapeworm</name>
    <name type="synonym">Diphyllobothrium latum</name>
    <dbReference type="NCBI Taxonomy" id="60516"/>
    <lineage>
        <taxon>Eukaryota</taxon>
        <taxon>Metazoa</taxon>
        <taxon>Spiralia</taxon>
        <taxon>Lophotrochozoa</taxon>
        <taxon>Platyhelminthes</taxon>
        <taxon>Cestoda</taxon>
        <taxon>Eucestoda</taxon>
        <taxon>Diphyllobothriidea</taxon>
        <taxon>Diphyllobothriidae</taxon>
        <taxon>Dibothriocephalus</taxon>
    </lineage>
</organism>
<dbReference type="PANTHER" id="PTHR10480">
    <property type="entry name" value="PROTEIN UNC-13 HOMOLOG"/>
    <property type="match status" value="1"/>
</dbReference>
<dbReference type="EMBL" id="UYRU01057490">
    <property type="protein sequence ID" value="VDN13831.1"/>
    <property type="molecule type" value="Genomic_DNA"/>
</dbReference>
<proteinExistence type="predicted"/>
<dbReference type="GO" id="GO:0098831">
    <property type="term" value="C:presynaptic active zone cytoplasmic component"/>
    <property type="evidence" value="ECO:0007669"/>
    <property type="project" value="TreeGrafter"/>
</dbReference>
<dbReference type="GO" id="GO:0016081">
    <property type="term" value="P:synaptic vesicle docking"/>
    <property type="evidence" value="ECO:0007669"/>
    <property type="project" value="TreeGrafter"/>
</dbReference>
<dbReference type="GO" id="GO:0016082">
    <property type="term" value="P:synaptic vesicle priming"/>
    <property type="evidence" value="ECO:0007669"/>
    <property type="project" value="TreeGrafter"/>
</dbReference>
<dbReference type="GO" id="GO:0030672">
    <property type="term" value="C:synaptic vesicle membrane"/>
    <property type="evidence" value="ECO:0007669"/>
    <property type="project" value="TreeGrafter"/>
</dbReference>
<evidence type="ECO:0000259" key="1">
    <source>
        <dbReference type="Pfam" id="PF06292"/>
    </source>
</evidence>
<dbReference type="GO" id="GO:0017075">
    <property type="term" value="F:syntaxin-1 binding"/>
    <property type="evidence" value="ECO:0007669"/>
    <property type="project" value="TreeGrafter"/>
</dbReference>
<keyword evidence="3" id="KW-1185">Reference proteome</keyword>
<dbReference type="GO" id="GO:0005516">
    <property type="term" value="F:calmodulin binding"/>
    <property type="evidence" value="ECO:0007669"/>
    <property type="project" value="TreeGrafter"/>
</dbReference>
<dbReference type="Pfam" id="PF06292">
    <property type="entry name" value="MUN"/>
    <property type="match status" value="1"/>
</dbReference>
<reference evidence="2 3" key="1">
    <citation type="submission" date="2018-11" db="EMBL/GenBank/DDBJ databases">
        <authorList>
            <consortium name="Pathogen Informatics"/>
        </authorList>
    </citation>
    <scope>NUCLEOTIDE SEQUENCE [LARGE SCALE GENOMIC DNA]</scope>
</reference>
<dbReference type="InterPro" id="IPR010439">
    <property type="entry name" value="MUN_dom"/>
</dbReference>